<comment type="caution">
    <text evidence="2">The sequence shown here is derived from an EMBL/GenBank/DDBJ whole genome shotgun (WGS) entry which is preliminary data.</text>
</comment>
<gene>
    <name evidence="2" type="ORF">PQR62_13085</name>
</gene>
<dbReference type="EMBL" id="JAQQFM010000005">
    <property type="protein sequence ID" value="MFL9925205.1"/>
    <property type="molecule type" value="Genomic_DNA"/>
</dbReference>
<sequence>MKVAPLFSIVVTTHRRPQLLARALNSLLAQTCTDFEIVLVTDEGSVETKAAAATYLREHDIFLVLPHTKGPAETRNACVHHAKGRYVLFLDDDDSFQSDFLQNIADSNRFMGDAINYVSYTQLRELRSAEGMQTLSSTEIDTSATDIASLLISNFIPNNTIVMSSSIAKRHHFDANLNSHEDWDYLVSLVQQYEFNFLDMSGPVVHINAGESRNNDAKSNGSLALDFLSIYRKWPIDDPEVKAKRKEMLRTLGFDLPQELL</sequence>
<dbReference type="SUPFAM" id="SSF53448">
    <property type="entry name" value="Nucleotide-diphospho-sugar transferases"/>
    <property type="match status" value="1"/>
</dbReference>
<name>A0ABW9ABE9_9BURK</name>
<proteinExistence type="predicted"/>
<organism evidence="2 3">
    <name type="scientific">Herbaspirillum lusitanum</name>
    <dbReference type="NCBI Taxonomy" id="213312"/>
    <lineage>
        <taxon>Bacteria</taxon>
        <taxon>Pseudomonadati</taxon>
        <taxon>Pseudomonadota</taxon>
        <taxon>Betaproteobacteria</taxon>
        <taxon>Burkholderiales</taxon>
        <taxon>Oxalobacteraceae</taxon>
        <taxon>Herbaspirillum</taxon>
    </lineage>
</organism>
<evidence type="ECO:0000313" key="2">
    <source>
        <dbReference type="EMBL" id="MFL9925205.1"/>
    </source>
</evidence>
<accession>A0ABW9ABE9</accession>
<dbReference type="PANTHER" id="PTHR43685:SF2">
    <property type="entry name" value="GLYCOSYLTRANSFERASE 2-LIKE DOMAIN-CONTAINING PROTEIN"/>
    <property type="match status" value="1"/>
</dbReference>
<reference evidence="2 3" key="1">
    <citation type="journal article" date="2024" name="Chem. Sci.">
        <title>Discovery of megapolipeptins by genome mining of a Burkholderiales bacteria collection.</title>
        <authorList>
            <person name="Paulo B.S."/>
            <person name="Recchia M.J.J."/>
            <person name="Lee S."/>
            <person name="Fergusson C.H."/>
            <person name="Romanowski S.B."/>
            <person name="Hernandez A."/>
            <person name="Krull N."/>
            <person name="Liu D.Y."/>
            <person name="Cavanagh H."/>
            <person name="Bos A."/>
            <person name="Gray C.A."/>
            <person name="Murphy B.T."/>
            <person name="Linington R.G."/>
            <person name="Eustaquio A.S."/>
        </authorList>
    </citation>
    <scope>NUCLEOTIDE SEQUENCE [LARGE SCALE GENOMIC DNA]</scope>
    <source>
        <strain evidence="2 3">RL21-008-BIB-A</strain>
    </source>
</reference>
<protein>
    <submittedName>
        <fullName evidence="2">Glycosyltransferase family A protein</fullName>
    </submittedName>
</protein>
<dbReference type="Pfam" id="PF00535">
    <property type="entry name" value="Glycos_transf_2"/>
    <property type="match status" value="1"/>
</dbReference>
<keyword evidence="3" id="KW-1185">Reference proteome</keyword>
<dbReference type="RefSeq" id="WP_408158384.1">
    <property type="nucleotide sequence ID" value="NZ_JAQQFM010000005.1"/>
</dbReference>
<dbReference type="InterPro" id="IPR050834">
    <property type="entry name" value="Glycosyltransf_2"/>
</dbReference>
<evidence type="ECO:0000313" key="3">
    <source>
        <dbReference type="Proteomes" id="UP001629246"/>
    </source>
</evidence>
<dbReference type="InterPro" id="IPR029044">
    <property type="entry name" value="Nucleotide-diphossugar_trans"/>
</dbReference>
<dbReference type="Proteomes" id="UP001629246">
    <property type="component" value="Unassembled WGS sequence"/>
</dbReference>
<evidence type="ECO:0000259" key="1">
    <source>
        <dbReference type="Pfam" id="PF00535"/>
    </source>
</evidence>
<dbReference type="CDD" id="cd00761">
    <property type="entry name" value="Glyco_tranf_GTA_type"/>
    <property type="match status" value="1"/>
</dbReference>
<feature type="domain" description="Glycosyltransferase 2-like" evidence="1">
    <location>
        <begin position="8"/>
        <end position="106"/>
    </location>
</feature>
<dbReference type="InterPro" id="IPR001173">
    <property type="entry name" value="Glyco_trans_2-like"/>
</dbReference>
<dbReference type="PANTHER" id="PTHR43685">
    <property type="entry name" value="GLYCOSYLTRANSFERASE"/>
    <property type="match status" value="1"/>
</dbReference>
<dbReference type="Gene3D" id="3.90.550.10">
    <property type="entry name" value="Spore Coat Polysaccharide Biosynthesis Protein SpsA, Chain A"/>
    <property type="match status" value="1"/>
</dbReference>